<protein>
    <submittedName>
        <fullName evidence="2">Uncharacterized protein</fullName>
    </submittedName>
</protein>
<gene>
    <name evidence="2" type="ORF">LCGC14_2785140</name>
</gene>
<organism evidence="2">
    <name type="scientific">marine sediment metagenome</name>
    <dbReference type="NCBI Taxonomy" id="412755"/>
    <lineage>
        <taxon>unclassified sequences</taxon>
        <taxon>metagenomes</taxon>
        <taxon>ecological metagenomes</taxon>
    </lineage>
</organism>
<comment type="caution">
    <text evidence="2">The sequence shown here is derived from an EMBL/GenBank/DDBJ whole genome shotgun (WGS) entry which is preliminary data.</text>
</comment>
<proteinExistence type="predicted"/>
<dbReference type="EMBL" id="LAZR01051858">
    <property type="protein sequence ID" value="KKK84264.1"/>
    <property type="molecule type" value="Genomic_DNA"/>
</dbReference>
<evidence type="ECO:0000256" key="1">
    <source>
        <dbReference type="SAM" id="MobiDB-lite"/>
    </source>
</evidence>
<dbReference type="AlphaFoldDB" id="A0A0F9B0Q6"/>
<name>A0A0F9B0Q6_9ZZZZ</name>
<accession>A0A0F9B0Q6</accession>
<feature type="region of interest" description="Disordered" evidence="1">
    <location>
        <begin position="1"/>
        <end position="37"/>
    </location>
</feature>
<evidence type="ECO:0000313" key="2">
    <source>
        <dbReference type="EMBL" id="KKK84264.1"/>
    </source>
</evidence>
<reference evidence="2" key="1">
    <citation type="journal article" date="2015" name="Nature">
        <title>Complex archaea that bridge the gap between prokaryotes and eukaryotes.</title>
        <authorList>
            <person name="Spang A."/>
            <person name="Saw J.H."/>
            <person name="Jorgensen S.L."/>
            <person name="Zaremba-Niedzwiedzka K."/>
            <person name="Martijn J."/>
            <person name="Lind A.E."/>
            <person name="van Eijk R."/>
            <person name="Schleper C."/>
            <person name="Guy L."/>
            <person name="Ettema T.J."/>
        </authorList>
    </citation>
    <scope>NUCLEOTIDE SEQUENCE</scope>
</reference>
<sequence length="37" mass="4116">RGTVVGEEARRRRPRSRARTVLTGELVPQTGKKKVLG</sequence>
<feature type="non-terminal residue" evidence="2">
    <location>
        <position position="1"/>
    </location>
</feature>